<gene>
    <name evidence="2" type="ORF">FEM33_20845</name>
</gene>
<dbReference type="AlphaFoldDB" id="A0A5M8QPK6"/>
<evidence type="ECO:0008006" key="4">
    <source>
        <dbReference type="Google" id="ProtNLM"/>
    </source>
</evidence>
<feature type="chain" id="PRO_5024317609" description="Outer membrane protein beta-barrel domain-containing protein" evidence="1">
    <location>
        <begin position="23"/>
        <end position="255"/>
    </location>
</feature>
<evidence type="ECO:0000313" key="3">
    <source>
        <dbReference type="Proteomes" id="UP000323994"/>
    </source>
</evidence>
<dbReference type="EMBL" id="VBSN01000066">
    <property type="protein sequence ID" value="KAA6436596.1"/>
    <property type="molecule type" value="Genomic_DNA"/>
</dbReference>
<comment type="caution">
    <text evidence="2">The sequence shown here is derived from an EMBL/GenBank/DDBJ whole genome shotgun (WGS) entry which is preliminary data.</text>
</comment>
<organism evidence="2 3">
    <name type="scientific">Dyadobacter flavalbus</name>
    <dbReference type="NCBI Taxonomy" id="2579942"/>
    <lineage>
        <taxon>Bacteria</taxon>
        <taxon>Pseudomonadati</taxon>
        <taxon>Bacteroidota</taxon>
        <taxon>Cytophagia</taxon>
        <taxon>Cytophagales</taxon>
        <taxon>Spirosomataceae</taxon>
        <taxon>Dyadobacter</taxon>
    </lineage>
</organism>
<evidence type="ECO:0000256" key="1">
    <source>
        <dbReference type="SAM" id="SignalP"/>
    </source>
</evidence>
<accession>A0A5M8QPK6</accession>
<keyword evidence="1" id="KW-0732">Signal</keyword>
<dbReference type="RefSeq" id="WP_139013918.1">
    <property type="nucleotide sequence ID" value="NZ_VBSN01000066.1"/>
</dbReference>
<reference evidence="2 3" key="1">
    <citation type="submission" date="2019-05" db="EMBL/GenBank/DDBJ databases">
        <authorList>
            <person name="Qu J.-H."/>
        </authorList>
    </citation>
    <scope>NUCLEOTIDE SEQUENCE [LARGE SCALE GENOMIC DNA]</scope>
    <source>
        <strain evidence="2 3">NS28</strain>
    </source>
</reference>
<proteinExistence type="predicted"/>
<dbReference type="OrthoDB" id="1523667at2"/>
<keyword evidence="3" id="KW-1185">Reference proteome</keyword>
<name>A0A5M8QPK6_9BACT</name>
<dbReference type="Proteomes" id="UP000323994">
    <property type="component" value="Unassembled WGS sequence"/>
</dbReference>
<protein>
    <recommendedName>
        <fullName evidence="4">Outer membrane protein beta-barrel domain-containing protein</fullName>
    </recommendedName>
</protein>
<sequence length="255" mass="28302">MMRIKFLLSTLVLFTLSTEIYAQRRAKVEDNEESYQSFTSVGITTNTNSGILGGAVFRQSSALSSKLFGKNQYRYLAVELVNVKHPKELAQQDFATGARLVIGKRNYLFVLRPEYGRELTLFNRHEDEGISISAILAAGPSIGLEKPYMIQYQSADGTVTEPFDPQKHMTSTSTTGIVGAGSFFQGFGQTKIVPGVHVKTAMSFELSAFRDNVTGVEIGFIAEAFSRKVNIMAFAENRSFYTSGYLTLYFGSKKR</sequence>
<evidence type="ECO:0000313" key="2">
    <source>
        <dbReference type="EMBL" id="KAA6436596.1"/>
    </source>
</evidence>
<feature type="signal peptide" evidence="1">
    <location>
        <begin position="1"/>
        <end position="22"/>
    </location>
</feature>